<reference evidence="3 4" key="3">
    <citation type="journal article" date="2017" name="G3 (Bethesda)">
        <title>Comparative analysis highlights variable genome content of wheat rusts and divergence of the mating loci.</title>
        <authorList>
            <person name="Cuomo C.A."/>
            <person name="Bakkeren G."/>
            <person name="Khalil H.B."/>
            <person name="Panwar V."/>
            <person name="Joly D."/>
            <person name="Linning R."/>
            <person name="Sakthikumar S."/>
            <person name="Song X."/>
            <person name="Adiconis X."/>
            <person name="Fan L."/>
            <person name="Goldberg J.M."/>
            <person name="Levin J.Z."/>
            <person name="Young S."/>
            <person name="Zeng Q."/>
            <person name="Anikster Y."/>
            <person name="Bruce M."/>
            <person name="Wang M."/>
            <person name="Yin C."/>
            <person name="McCallum B."/>
            <person name="Szabo L.J."/>
            <person name="Hulbert S."/>
            <person name="Chen X."/>
            <person name="Fellers J.P."/>
        </authorList>
    </citation>
    <scope>NUCLEOTIDE SEQUENCE</scope>
    <source>
        <strain evidence="3">isolate 1-1 / race 1 (BBBD)</strain>
        <strain evidence="4">Isolate 1-1 / race 1 (BBBD)</strain>
    </source>
</reference>
<evidence type="ECO:0000313" key="4">
    <source>
        <dbReference type="Proteomes" id="UP000005240"/>
    </source>
</evidence>
<organism evidence="2">
    <name type="scientific">Puccinia triticina (isolate 1-1 / race 1 (BBBD))</name>
    <name type="common">Brown leaf rust fungus</name>
    <dbReference type="NCBI Taxonomy" id="630390"/>
    <lineage>
        <taxon>Eukaryota</taxon>
        <taxon>Fungi</taxon>
        <taxon>Dikarya</taxon>
        <taxon>Basidiomycota</taxon>
        <taxon>Pucciniomycotina</taxon>
        <taxon>Pucciniomycetes</taxon>
        <taxon>Pucciniales</taxon>
        <taxon>Pucciniaceae</taxon>
        <taxon>Puccinia</taxon>
    </lineage>
</organism>
<reference evidence="2" key="2">
    <citation type="submission" date="2016-05" db="EMBL/GenBank/DDBJ databases">
        <title>Comparative analysis highlights variable genome content of wheat rusts and divergence of the mating loci.</title>
        <authorList>
            <person name="Cuomo C.A."/>
            <person name="Bakkeren G."/>
            <person name="Szabo L."/>
            <person name="Khalil H."/>
            <person name="Joly D."/>
            <person name="Goldberg J."/>
            <person name="Young S."/>
            <person name="Zeng Q."/>
            <person name="Fellers J."/>
        </authorList>
    </citation>
    <scope>NUCLEOTIDE SEQUENCE [LARGE SCALE GENOMIC DNA]</scope>
    <source>
        <strain evidence="2">1-1 BBBD Race 1</strain>
    </source>
</reference>
<keyword evidence="1" id="KW-0472">Membrane</keyword>
<feature type="transmembrane region" description="Helical" evidence="1">
    <location>
        <begin position="20"/>
        <end position="41"/>
    </location>
</feature>
<dbReference type="VEuPathDB" id="FungiDB:PTTG_06928"/>
<dbReference type="AlphaFoldDB" id="A0A180GBR2"/>
<evidence type="ECO:0000313" key="3">
    <source>
        <dbReference type="EnsemblFungi" id="PTTG_06928-t43_1-p1"/>
    </source>
</evidence>
<proteinExistence type="predicted"/>
<dbReference type="EnsemblFungi" id="PTTG_06928-t43_1">
    <property type="protein sequence ID" value="PTTG_06928-t43_1-p1"/>
    <property type="gene ID" value="PTTG_06928"/>
</dbReference>
<accession>A0A180GBR2</accession>
<dbReference type="EMBL" id="ADAS02000131">
    <property type="protein sequence ID" value="OAV89343.1"/>
    <property type="molecule type" value="Genomic_DNA"/>
</dbReference>
<name>A0A180GBR2_PUCT1</name>
<keyword evidence="4" id="KW-1185">Reference proteome</keyword>
<dbReference type="Proteomes" id="UP000005240">
    <property type="component" value="Unassembled WGS sequence"/>
</dbReference>
<reference evidence="2" key="1">
    <citation type="submission" date="2009-11" db="EMBL/GenBank/DDBJ databases">
        <authorList>
            <consortium name="The Broad Institute Genome Sequencing Platform"/>
            <person name="Ward D."/>
            <person name="Feldgarden M."/>
            <person name="Earl A."/>
            <person name="Young S.K."/>
            <person name="Zeng Q."/>
            <person name="Koehrsen M."/>
            <person name="Alvarado L."/>
            <person name="Berlin A."/>
            <person name="Bochicchio J."/>
            <person name="Borenstein D."/>
            <person name="Chapman S.B."/>
            <person name="Chen Z."/>
            <person name="Engels R."/>
            <person name="Freedman E."/>
            <person name="Gellesch M."/>
            <person name="Goldberg J."/>
            <person name="Griggs A."/>
            <person name="Gujja S."/>
            <person name="Heilman E."/>
            <person name="Heiman D."/>
            <person name="Hepburn T."/>
            <person name="Howarth C."/>
            <person name="Jen D."/>
            <person name="Larson L."/>
            <person name="Lewis B."/>
            <person name="Mehta T."/>
            <person name="Park D."/>
            <person name="Pearson M."/>
            <person name="Roberts A."/>
            <person name="Saif S."/>
            <person name="Shea T."/>
            <person name="Shenoy N."/>
            <person name="Sisk P."/>
            <person name="Stolte C."/>
            <person name="Sykes S."/>
            <person name="Thomson T."/>
            <person name="Walk T."/>
            <person name="White J."/>
            <person name="Yandava C."/>
            <person name="Izard J."/>
            <person name="Baranova O.V."/>
            <person name="Blanton J.M."/>
            <person name="Tanner A.C."/>
            <person name="Dewhirst F.E."/>
            <person name="Haas B."/>
            <person name="Nusbaum C."/>
            <person name="Birren B."/>
        </authorList>
    </citation>
    <scope>NUCLEOTIDE SEQUENCE [LARGE SCALE GENOMIC DNA]</scope>
    <source>
        <strain evidence="2">1-1 BBBD Race 1</strain>
    </source>
</reference>
<dbReference type="STRING" id="630390.A0A180GBR2"/>
<dbReference type="OrthoDB" id="191979at2759"/>
<sequence length="292" mass="32765">MLAVVSELVLQYWTSPNRRLANTLLALALPLILIVLSKLLAMAIHRHAINSLPFRNLRGKTIILFAPSMEAIGLEMVEELSKRGARLLIALPSPVTEPTNLQLVLLLRDRAGESSEIFLEQCRLDSAEDTLRFARQYLDAARLPTHASRLDSLVFLPHHHRRSTPDDEDDQKQQAFLLLNILLPYLLPQLESGPPVRVVHLQPSPTQAALYRSFQLHLPLPNPLILISTPPSASDALWAILAPLATIKPGLFHLRRKPRLFQQPPDPQLLNDRLKSVEAFIQSSIKTSKKPS</sequence>
<evidence type="ECO:0000313" key="2">
    <source>
        <dbReference type="EMBL" id="OAV89343.1"/>
    </source>
</evidence>
<evidence type="ECO:0008006" key="5">
    <source>
        <dbReference type="Google" id="ProtNLM"/>
    </source>
</evidence>
<keyword evidence="1" id="KW-0812">Transmembrane</keyword>
<evidence type="ECO:0000256" key="1">
    <source>
        <dbReference type="SAM" id="Phobius"/>
    </source>
</evidence>
<gene>
    <name evidence="2" type="ORF">PTTG_06928</name>
</gene>
<protein>
    <recommendedName>
        <fullName evidence="5">Ketoreductase (KR) domain-containing protein</fullName>
    </recommendedName>
</protein>
<keyword evidence="1" id="KW-1133">Transmembrane helix</keyword>
<reference evidence="3" key="4">
    <citation type="submission" date="2025-05" db="UniProtKB">
        <authorList>
            <consortium name="EnsemblFungi"/>
        </authorList>
    </citation>
    <scope>IDENTIFICATION</scope>
    <source>
        <strain evidence="3">isolate 1-1 / race 1 (BBBD)</strain>
    </source>
</reference>